<dbReference type="InterPro" id="IPR000086">
    <property type="entry name" value="NUDIX_hydrolase_dom"/>
</dbReference>
<dbReference type="PROSITE" id="PS51462">
    <property type="entry name" value="NUDIX"/>
    <property type="match status" value="1"/>
</dbReference>
<evidence type="ECO:0000259" key="4">
    <source>
        <dbReference type="PROSITE" id="PS51462"/>
    </source>
</evidence>
<reference evidence="7" key="1">
    <citation type="journal article" date="2019" name="Int. J. Syst. Evol. Microbiol.">
        <title>The Global Catalogue of Microorganisms (GCM) 10K type strain sequencing project: providing services to taxonomists for standard genome sequencing and annotation.</title>
        <authorList>
            <consortium name="The Broad Institute Genomics Platform"/>
            <consortium name="The Broad Institute Genome Sequencing Center for Infectious Disease"/>
            <person name="Wu L."/>
            <person name="Ma J."/>
        </authorList>
    </citation>
    <scope>NUCLEOTIDE SEQUENCE [LARGE SCALE GENOMIC DNA]</scope>
    <source>
        <strain evidence="7">CGMCC 4.1437</strain>
    </source>
</reference>
<evidence type="ECO:0000313" key="7">
    <source>
        <dbReference type="Proteomes" id="UP001595975"/>
    </source>
</evidence>
<dbReference type="InterPro" id="IPR011057">
    <property type="entry name" value="Mss4-like_sf"/>
</dbReference>
<feature type="domain" description="Nudix hydrolase" evidence="4">
    <location>
        <begin position="114"/>
        <end position="251"/>
    </location>
</feature>
<protein>
    <submittedName>
        <fullName evidence="6">NUDIX domain-containing protein</fullName>
    </submittedName>
</protein>
<proteinExistence type="inferred from homology"/>
<dbReference type="SUPFAM" id="SSF51316">
    <property type="entry name" value="Mss4-like"/>
    <property type="match status" value="1"/>
</dbReference>
<dbReference type="CDD" id="cd04683">
    <property type="entry name" value="NUDIX_Hydrolase"/>
    <property type="match status" value="1"/>
</dbReference>
<dbReference type="PROSITE" id="PS51891">
    <property type="entry name" value="CENP_V_GFA"/>
    <property type="match status" value="1"/>
</dbReference>
<dbReference type="RefSeq" id="WP_380226658.1">
    <property type="nucleotide sequence ID" value="NZ_JBHSOF010000022.1"/>
</dbReference>
<keyword evidence="3" id="KW-0862">Zinc</keyword>
<dbReference type="EMBL" id="JBHSOF010000022">
    <property type="protein sequence ID" value="MFC5664967.1"/>
    <property type="molecule type" value="Genomic_DNA"/>
</dbReference>
<dbReference type="Pfam" id="PF04828">
    <property type="entry name" value="GFA"/>
    <property type="match status" value="1"/>
</dbReference>
<gene>
    <name evidence="6" type="ORF">ACFP3U_18505</name>
</gene>
<dbReference type="Gene3D" id="3.90.79.10">
    <property type="entry name" value="Nucleoside Triphosphate Pyrophosphohydrolase"/>
    <property type="match status" value="1"/>
</dbReference>
<comment type="similarity">
    <text evidence="1">Belongs to the Gfa family.</text>
</comment>
<comment type="caution">
    <text evidence="6">The sequence shown here is derived from an EMBL/GenBank/DDBJ whole genome shotgun (WGS) entry which is preliminary data.</text>
</comment>
<organism evidence="6 7">
    <name type="scientific">Kitasatospora misakiensis</name>
    <dbReference type="NCBI Taxonomy" id="67330"/>
    <lineage>
        <taxon>Bacteria</taxon>
        <taxon>Bacillati</taxon>
        <taxon>Actinomycetota</taxon>
        <taxon>Actinomycetes</taxon>
        <taxon>Kitasatosporales</taxon>
        <taxon>Streptomycetaceae</taxon>
        <taxon>Kitasatospora</taxon>
    </lineage>
</organism>
<name>A0ABW0X583_9ACTN</name>
<dbReference type="Pfam" id="PF00293">
    <property type="entry name" value="NUDIX"/>
    <property type="match status" value="1"/>
</dbReference>
<dbReference type="Gene3D" id="3.90.1590.10">
    <property type="entry name" value="glutathione-dependent formaldehyde- activating enzyme (gfa)"/>
    <property type="match status" value="1"/>
</dbReference>
<keyword evidence="2" id="KW-0479">Metal-binding</keyword>
<dbReference type="InterPro" id="IPR015797">
    <property type="entry name" value="NUDIX_hydrolase-like_dom_sf"/>
</dbReference>
<dbReference type="SUPFAM" id="SSF55811">
    <property type="entry name" value="Nudix"/>
    <property type="match status" value="1"/>
</dbReference>
<evidence type="ECO:0000259" key="5">
    <source>
        <dbReference type="PROSITE" id="PS51891"/>
    </source>
</evidence>
<sequence length="320" mass="34472">MTGEPEDPHVCGCAHCSHRAGSPFQWWTGFPLAGLSWIGEHGEPSWYDTHAGRTKRGFCPACGSHVAALDHGDTAVVGILVTALDGYRDDPAHVPLNPSRLTEAAPWLAPATHRHQEPVDVHLILRQDGADGPEVLLSRRAGPVYATGLLHLPSGHLDGPHEDVVAALIREAREETGVDIEPADVRHAVTVHHRSPAGGARIGLFFEVRHWSGEPHIMEPAVCDAMGWHVLSELPTPMVAYCRAGLDAYRAGRAFAVHFQQPGDPVEFEPTADRLRSVPSAEMAAPDPAVREFTEKAVGRVSAWTDTSLADPAAPAESPR</sequence>
<dbReference type="InterPro" id="IPR006913">
    <property type="entry name" value="CENP-V/GFA"/>
</dbReference>
<evidence type="ECO:0000256" key="2">
    <source>
        <dbReference type="ARBA" id="ARBA00022723"/>
    </source>
</evidence>
<keyword evidence="7" id="KW-1185">Reference proteome</keyword>
<evidence type="ECO:0000313" key="6">
    <source>
        <dbReference type="EMBL" id="MFC5664967.1"/>
    </source>
</evidence>
<evidence type="ECO:0000256" key="3">
    <source>
        <dbReference type="ARBA" id="ARBA00022833"/>
    </source>
</evidence>
<evidence type="ECO:0000256" key="1">
    <source>
        <dbReference type="ARBA" id="ARBA00005495"/>
    </source>
</evidence>
<feature type="domain" description="CENP-V/GFA" evidence="5">
    <location>
        <begin position="1"/>
        <end position="108"/>
    </location>
</feature>
<accession>A0ABW0X583</accession>
<dbReference type="Proteomes" id="UP001595975">
    <property type="component" value="Unassembled WGS sequence"/>
</dbReference>